<keyword evidence="2" id="KW-1185">Reference proteome</keyword>
<reference evidence="1" key="2">
    <citation type="submission" date="2020-09" db="EMBL/GenBank/DDBJ databases">
        <authorList>
            <person name="Sun Q."/>
            <person name="Zhou Y."/>
        </authorList>
    </citation>
    <scope>NUCLEOTIDE SEQUENCE</scope>
    <source>
        <strain evidence="1">CGMCC 1.15367</strain>
    </source>
</reference>
<dbReference type="RefSeq" id="WP_188911935.1">
    <property type="nucleotide sequence ID" value="NZ_BMIQ01000008.1"/>
</dbReference>
<protein>
    <submittedName>
        <fullName evidence="1">Uncharacterized protein</fullName>
    </submittedName>
</protein>
<dbReference type="Gene3D" id="3.30.2000.20">
    <property type="match status" value="1"/>
</dbReference>
<organism evidence="1 2">
    <name type="scientific">Aureimonas endophytica</name>
    <dbReference type="NCBI Taxonomy" id="2027858"/>
    <lineage>
        <taxon>Bacteria</taxon>
        <taxon>Pseudomonadati</taxon>
        <taxon>Pseudomonadota</taxon>
        <taxon>Alphaproteobacteria</taxon>
        <taxon>Hyphomicrobiales</taxon>
        <taxon>Aurantimonadaceae</taxon>
        <taxon>Aureimonas</taxon>
    </lineage>
</organism>
<dbReference type="EMBL" id="BMIQ01000008">
    <property type="protein sequence ID" value="GGE18152.1"/>
    <property type="molecule type" value="Genomic_DNA"/>
</dbReference>
<reference evidence="1" key="1">
    <citation type="journal article" date="2014" name="Int. J. Syst. Evol. Microbiol.">
        <title>Complete genome sequence of Corynebacterium casei LMG S-19264T (=DSM 44701T), isolated from a smear-ripened cheese.</title>
        <authorList>
            <consortium name="US DOE Joint Genome Institute (JGI-PGF)"/>
            <person name="Walter F."/>
            <person name="Albersmeier A."/>
            <person name="Kalinowski J."/>
            <person name="Ruckert C."/>
        </authorList>
    </citation>
    <scope>NUCLEOTIDE SEQUENCE</scope>
    <source>
        <strain evidence="1">CGMCC 1.15367</strain>
    </source>
</reference>
<dbReference type="AlphaFoldDB" id="A0A917EBY5"/>
<gene>
    <name evidence="1" type="ORF">GCM10011390_41680</name>
</gene>
<name>A0A917EBY5_9HYPH</name>
<dbReference type="Proteomes" id="UP000644699">
    <property type="component" value="Unassembled WGS sequence"/>
</dbReference>
<accession>A0A917EBY5</accession>
<evidence type="ECO:0000313" key="1">
    <source>
        <dbReference type="EMBL" id="GGE18152.1"/>
    </source>
</evidence>
<proteinExistence type="predicted"/>
<dbReference type="Pfam" id="PF13554">
    <property type="entry name" value="Phage_tail_terminator_5"/>
    <property type="match status" value="1"/>
</dbReference>
<evidence type="ECO:0000313" key="2">
    <source>
        <dbReference type="Proteomes" id="UP000644699"/>
    </source>
</evidence>
<dbReference type="InterPro" id="IPR025395">
    <property type="entry name" value="Phage_tail_terminator-like"/>
</dbReference>
<sequence length="136" mass="14914">MTIEADILQALRSHLIAFAQARSLPIAFTNTDFSPPPDGKYLRETFLPNGVASRLIRAQSQRLQGLYQIDVMWPLSSGQTAAMTLAGDLASHFDGDDRRTYASASVRVTERPAVAGLMIEDSRAMLPVSISWEAFS</sequence>
<comment type="caution">
    <text evidence="1">The sequence shown here is derived from an EMBL/GenBank/DDBJ whole genome shotgun (WGS) entry which is preliminary data.</text>
</comment>